<evidence type="ECO:0000256" key="8">
    <source>
        <dbReference type="ARBA" id="ARBA00023010"/>
    </source>
</evidence>
<dbReference type="SUPFAM" id="SSF50978">
    <property type="entry name" value="WD40 repeat-like"/>
    <property type="match status" value="1"/>
</dbReference>
<evidence type="ECO:0000256" key="7">
    <source>
        <dbReference type="ARBA" id="ARBA00022927"/>
    </source>
</evidence>
<protein>
    <recommendedName>
        <fullName evidence="11">Anaphase-promoting complex subunit 4-like WD40 domain-containing protein</fullName>
    </recommendedName>
</protein>
<keyword evidence="6" id="KW-0509">mRNA transport</keyword>
<keyword evidence="7" id="KW-0653">Protein transport</keyword>
<comment type="similarity">
    <text evidence="2">Belongs to the WD repeat SEC13 family.</text>
</comment>
<dbReference type="eggNOG" id="KOG1332">
    <property type="taxonomic scope" value="Eukaryota"/>
</dbReference>
<keyword evidence="13" id="KW-1185">Reference proteome</keyword>
<dbReference type="InterPro" id="IPR015943">
    <property type="entry name" value="WD40/YVTN_repeat-like_dom_sf"/>
</dbReference>
<dbReference type="OrthoDB" id="364224at2759"/>
<dbReference type="Gene3D" id="2.130.10.10">
    <property type="entry name" value="YVTN repeat-like/Quinoprotein amine dehydrogenase"/>
    <property type="match status" value="1"/>
</dbReference>
<keyword evidence="3" id="KW-0813">Transport</keyword>
<evidence type="ECO:0000256" key="6">
    <source>
        <dbReference type="ARBA" id="ARBA00022816"/>
    </source>
</evidence>
<dbReference type="InterPro" id="IPR037363">
    <property type="entry name" value="Sec13/Seh1_fam"/>
</dbReference>
<organism evidence="12 13">
    <name type="scientific">Ectocarpus siliculosus</name>
    <name type="common">Brown alga</name>
    <name type="synonym">Conferva siliculosa</name>
    <dbReference type="NCBI Taxonomy" id="2880"/>
    <lineage>
        <taxon>Eukaryota</taxon>
        <taxon>Sar</taxon>
        <taxon>Stramenopiles</taxon>
        <taxon>Ochrophyta</taxon>
        <taxon>PX clade</taxon>
        <taxon>Phaeophyceae</taxon>
        <taxon>Ectocarpales</taxon>
        <taxon>Ectocarpaceae</taxon>
        <taxon>Ectocarpus</taxon>
    </lineage>
</organism>
<dbReference type="Pfam" id="PF12894">
    <property type="entry name" value="ANAPC4_WD40"/>
    <property type="match status" value="1"/>
</dbReference>
<evidence type="ECO:0000256" key="2">
    <source>
        <dbReference type="ARBA" id="ARBA00010102"/>
    </source>
</evidence>
<dbReference type="AlphaFoldDB" id="D7FLD9"/>
<dbReference type="InterPro" id="IPR001680">
    <property type="entry name" value="WD40_rpt"/>
</dbReference>
<keyword evidence="5" id="KW-0677">Repeat</keyword>
<keyword evidence="9" id="KW-0906">Nuclear pore complex</keyword>
<name>D7FLD9_ECTSI</name>
<evidence type="ECO:0000256" key="10">
    <source>
        <dbReference type="ARBA" id="ARBA00023242"/>
    </source>
</evidence>
<evidence type="ECO:0000313" key="13">
    <source>
        <dbReference type="Proteomes" id="UP000002630"/>
    </source>
</evidence>
<gene>
    <name evidence="12" type="ORF">Esi_0159_0033</name>
</gene>
<comment type="subcellular location">
    <subcellularLocation>
        <location evidence="1">Nucleus</location>
        <location evidence="1">Nuclear pore complex</location>
    </subcellularLocation>
</comment>
<dbReference type="Pfam" id="PF00400">
    <property type="entry name" value="WD40"/>
    <property type="match status" value="3"/>
</dbReference>
<evidence type="ECO:0000256" key="1">
    <source>
        <dbReference type="ARBA" id="ARBA00004567"/>
    </source>
</evidence>
<dbReference type="GO" id="GO:0090114">
    <property type="term" value="P:COPII-coated vesicle budding"/>
    <property type="evidence" value="ECO:0007669"/>
    <property type="project" value="TreeGrafter"/>
</dbReference>
<dbReference type="PANTHER" id="PTHR11024">
    <property type="entry name" value="NUCLEAR PORE COMPLEX PROTEIN SEC13 / SEH1 FAMILY MEMBER"/>
    <property type="match status" value="1"/>
</dbReference>
<evidence type="ECO:0000256" key="5">
    <source>
        <dbReference type="ARBA" id="ARBA00022737"/>
    </source>
</evidence>
<dbReference type="InParanoid" id="D7FLD9"/>
<evidence type="ECO:0000256" key="4">
    <source>
        <dbReference type="ARBA" id="ARBA00022574"/>
    </source>
</evidence>
<accession>D7FLD9</accession>
<evidence type="ECO:0000313" key="12">
    <source>
        <dbReference type="EMBL" id="CBJ29707.1"/>
    </source>
</evidence>
<evidence type="ECO:0000256" key="3">
    <source>
        <dbReference type="ARBA" id="ARBA00022448"/>
    </source>
</evidence>
<proteinExistence type="inferred from homology"/>
<dbReference type="GO" id="GO:0006606">
    <property type="term" value="P:protein import into nucleus"/>
    <property type="evidence" value="ECO:0007669"/>
    <property type="project" value="TreeGrafter"/>
</dbReference>
<evidence type="ECO:0000256" key="9">
    <source>
        <dbReference type="ARBA" id="ARBA00023132"/>
    </source>
</evidence>
<dbReference type="Proteomes" id="UP000002630">
    <property type="component" value="Unassembled WGS sequence"/>
</dbReference>
<dbReference type="STRING" id="2880.D7FLD9"/>
<reference evidence="12 13" key="1">
    <citation type="journal article" date="2010" name="Nature">
        <title>The Ectocarpus genome and the independent evolution of multicellularity in brown algae.</title>
        <authorList>
            <person name="Cock J.M."/>
            <person name="Sterck L."/>
            <person name="Rouze P."/>
            <person name="Scornet D."/>
            <person name="Allen A.E."/>
            <person name="Amoutzias G."/>
            <person name="Anthouard V."/>
            <person name="Artiguenave F."/>
            <person name="Aury J.M."/>
            <person name="Badger J.H."/>
            <person name="Beszteri B."/>
            <person name="Billiau K."/>
            <person name="Bonnet E."/>
            <person name="Bothwell J.H."/>
            <person name="Bowler C."/>
            <person name="Boyen C."/>
            <person name="Brownlee C."/>
            <person name="Carrano C.J."/>
            <person name="Charrier B."/>
            <person name="Cho G.Y."/>
            <person name="Coelho S.M."/>
            <person name="Collen J."/>
            <person name="Corre E."/>
            <person name="Da Silva C."/>
            <person name="Delage L."/>
            <person name="Delaroque N."/>
            <person name="Dittami S.M."/>
            <person name="Doulbeau S."/>
            <person name="Elias M."/>
            <person name="Farnham G."/>
            <person name="Gachon C.M."/>
            <person name="Gschloessl B."/>
            <person name="Heesch S."/>
            <person name="Jabbari K."/>
            <person name="Jubin C."/>
            <person name="Kawai H."/>
            <person name="Kimura K."/>
            <person name="Kloareg B."/>
            <person name="Kupper F.C."/>
            <person name="Lang D."/>
            <person name="Le Bail A."/>
            <person name="Leblanc C."/>
            <person name="Lerouge P."/>
            <person name="Lohr M."/>
            <person name="Lopez P.J."/>
            <person name="Martens C."/>
            <person name="Maumus F."/>
            <person name="Michel G."/>
            <person name="Miranda-Saavedra D."/>
            <person name="Morales J."/>
            <person name="Moreau H."/>
            <person name="Motomura T."/>
            <person name="Nagasato C."/>
            <person name="Napoli C.A."/>
            <person name="Nelson D.R."/>
            <person name="Nyvall-Collen P."/>
            <person name="Peters A.F."/>
            <person name="Pommier C."/>
            <person name="Potin P."/>
            <person name="Poulain J."/>
            <person name="Quesneville H."/>
            <person name="Read B."/>
            <person name="Rensing S.A."/>
            <person name="Ritter A."/>
            <person name="Rousvoal S."/>
            <person name="Samanta M."/>
            <person name="Samson G."/>
            <person name="Schroeder D.C."/>
            <person name="Segurens B."/>
            <person name="Strittmatter M."/>
            <person name="Tonon T."/>
            <person name="Tregear J.W."/>
            <person name="Valentin K."/>
            <person name="von Dassow P."/>
            <person name="Yamagishi T."/>
            <person name="Van de Peer Y."/>
            <person name="Wincker P."/>
        </authorList>
    </citation>
    <scope>NUCLEOTIDE SEQUENCE [LARGE SCALE GENOMIC DNA]</scope>
    <source>
        <strain evidence="13">Ec32 / CCAP1310/4</strain>
    </source>
</reference>
<dbReference type="GO" id="GO:0005198">
    <property type="term" value="F:structural molecule activity"/>
    <property type="evidence" value="ECO:0007669"/>
    <property type="project" value="InterPro"/>
</dbReference>
<dbReference type="SMART" id="SM00320">
    <property type="entry name" value="WD40"/>
    <property type="match status" value="6"/>
</dbReference>
<evidence type="ECO:0000259" key="11">
    <source>
        <dbReference type="Pfam" id="PF12894"/>
    </source>
</evidence>
<keyword evidence="4" id="KW-0853">WD repeat</keyword>
<dbReference type="EMBL" id="FN649760">
    <property type="protein sequence ID" value="CBJ29707.1"/>
    <property type="molecule type" value="Genomic_DNA"/>
</dbReference>
<dbReference type="InterPro" id="IPR024977">
    <property type="entry name" value="Apc4-like_WD40_dom"/>
</dbReference>
<dbReference type="GO" id="GO:0030127">
    <property type="term" value="C:COPII vesicle coat"/>
    <property type="evidence" value="ECO:0007669"/>
    <property type="project" value="TreeGrafter"/>
</dbReference>
<keyword evidence="10" id="KW-0539">Nucleus</keyword>
<keyword evidence="8" id="KW-0811">Translocation</keyword>
<dbReference type="PANTHER" id="PTHR11024:SF2">
    <property type="entry name" value="PROTEIN SEC13 HOMOLOG"/>
    <property type="match status" value="1"/>
</dbReference>
<dbReference type="GO" id="GO:0031080">
    <property type="term" value="C:nuclear pore outer ring"/>
    <property type="evidence" value="ECO:0007669"/>
    <property type="project" value="TreeGrafter"/>
</dbReference>
<feature type="domain" description="Anaphase-promoting complex subunit 4-like WD40" evidence="11">
    <location>
        <begin position="75"/>
        <end position="160"/>
    </location>
</feature>
<sequence length="315" mass="34538">MATTALQTIDTHHSGNIHDAQLDYYGKKLATASSDCKINIFEVVGDSHHNQLDSLSGHDGPVWQVGWAHPKFGVLLASCSYDKSVIIHRETPPGTWSPVHKHELHTSSVNSIAWAPHELGLMLACASSDGRVSILQHQPNDEWHTTFIQDSKLGCNSVSWAPFNSLGSREGEKVYMRLVTGSCDNRVRFWRCAVGETVWKEDGSSHDSSPRHSDWVRDVAWAPATGMPCNIVASCSEDRGVVIWTQSQASGPWAAAEMKTFPAPVWRVSWSITGNVLAVSSGDSDVSLWKQNLEGAWECISTVPEEAGPTPSPHY</sequence>
<dbReference type="InterPro" id="IPR036322">
    <property type="entry name" value="WD40_repeat_dom_sf"/>
</dbReference>
<dbReference type="GO" id="GO:0051028">
    <property type="term" value="P:mRNA transport"/>
    <property type="evidence" value="ECO:0007669"/>
    <property type="project" value="UniProtKB-KW"/>
</dbReference>